<dbReference type="GO" id="GO:0009245">
    <property type="term" value="P:lipid A biosynthetic process"/>
    <property type="evidence" value="ECO:0007669"/>
    <property type="project" value="TreeGrafter"/>
</dbReference>
<dbReference type="GO" id="GO:0005886">
    <property type="term" value="C:plasma membrane"/>
    <property type="evidence" value="ECO:0007669"/>
    <property type="project" value="TreeGrafter"/>
</dbReference>
<dbReference type="GO" id="GO:0043842">
    <property type="term" value="F:Kdo transferase activity"/>
    <property type="evidence" value="ECO:0007669"/>
    <property type="project" value="UniProtKB-EC"/>
</dbReference>
<protein>
    <submittedName>
        <fullName evidence="3">3-deoxy-D-manno-octulosonic acid transferase</fullName>
        <ecNumber evidence="3">2.4.99.12</ecNumber>
    </submittedName>
</protein>
<dbReference type="Gene3D" id="3.40.50.11720">
    <property type="entry name" value="3-Deoxy-D-manno-octulosonic-acid transferase, N-terminal domain"/>
    <property type="match status" value="1"/>
</dbReference>
<proteinExistence type="predicted"/>
<keyword evidence="1 3" id="KW-0808">Transferase</keyword>
<dbReference type="PANTHER" id="PTHR42755:SF1">
    <property type="entry name" value="3-DEOXY-D-MANNO-OCTULOSONIC ACID TRANSFERASE, MITOCHONDRIAL-RELATED"/>
    <property type="match status" value="1"/>
</dbReference>
<name>A0A3B0XAN6_9ZZZZ</name>
<dbReference type="SUPFAM" id="SSF53756">
    <property type="entry name" value="UDP-Glycosyltransferase/glycogen phosphorylase"/>
    <property type="match status" value="1"/>
</dbReference>
<dbReference type="EMBL" id="UOFI01000067">
    <property type="protein sequence ID" value="VAW65298.1"/>
    <property type="molecule type" value="Genomic_DNA"/>
</dbReference>
<keyword evidence="3" id="KW-0328">Glycosyltransferase</keyword>
<dbReference type="InterPro" id="IPR039901">
    <property type="entry name" value="Kdotransferase"/>
</dbReference>
<dbReference type="InterPro" id="IPR038107">
    <property type="entry name" value="Glycos_transf_N_sf"/>
</dbReference>
<organism evidence="3">
    <name type="scientific">hydrothermal vent metagenome</name>
    <dbReference type="NCBI Taxonomy" id="652676"/>
    <lineage>
        <taxon>unclassified sequences</taxon>
        <taxon>metagenomes</taxon>
        <taxon>ecological metagenomes</taxon>
    </lineage>
</organism>
<dbReference type="InterPro" id="IPR007507">
    <property type="entry name" value="Glycos_transf_N"/>
</dbReference>
<reference evidence="3" key="1">
    <citation type="submission" date="2018-06" db="EMBL/GenBank/DDBJ databases">
        <authorList>
            <person name="Zhirakovskaya E."/>
        </authorList>
    </citation>
    <scope>NUCLEOTIDE SEQUENCE</scope>
</reference>
<evidence type="ECO:0000256" key="1">
    <source>
        <dbReference type="ARBA" id="ARBA00022679"/>
    </source>
</evidence>
<sequence length="407" mass="47005">MTYRLLTVFLWPLLLLYTLKISFRDKSLRYFLQRMGFSYPQQKNTHIWLHCASVGEVNTLMPLLQKILKQYPQKQFVISTNTTTGAQTIERHHLERTQHCYLPIESAFAIRRFLKAWKIQHCLIMETEIWPLLYSSTHKHNVNITLLNARLSHRTLNAPSWIKQQYLESLKKVNKILCKSAQELNNFKTLGATDKQLFVCGNLKLTTTESKPRNIQTINLNNRHYCLAASTHNNEEQQLAELWQKLNTDKLLVIVPRHPNRSEQIQKQLNILNVKYAVRSKQQNVNQNTQIYLADTLGELTHFMSEAELIFMGGSLVPHGGQNLLEAARLGKAIVCGPHMFNFKDEVELLLEHRGCIQVENLSALETSLSTLLNQPEQCNLMGKNALSALTQQTRILDKYLEQIPPL</sequence>
<dbReference type="PANTHER" id="PTHR42755">
    <property type="entry name" value="3-DEOXY-MANNO-OCTULOSONATE CYTIDYLYLTRANSFERASE"/>
    <property type="match status" value="1"/>
</dbReference>
<evidence type="ECO:0000313" key="3">
    <source>
        <dbReference type="EMBL" id="VAW65298.1"/>
    </source>
</evidence>
<accession>A0A3B0XAN6</accession>
<dbReference type="AlphaFoldDB" id="A0A3B0XAN6"/>
<feature type="domain" description="3-deoxy-D-manno-octulosonic-acid transferase N-terminal" evidence="2">
    <location>
        <begin position="32"/>
        <end position="205"/>
    </location>
</feature>
<dbReference type="Pfam" id="PF04413">
    <property type="entry name" value="Glycos_transf_N"/>
    <property type="match status" value="1"/>
</dbReference>
<dbReference type="Gene3D" id="3.40.50.2000">
    <property type="entry name" value="Glycogen Phosphorylase B"/>
    <property type="match status" value="1"/>
</dbReference>
<gene>
    <name evidence="3" type="ORF">MNBD_GAMMA09-2913</name>
</gene>
<dbReference type="EC" id="2.4.99.12" evidence="3"/>
<evidence type="ECO:0000259" key="2">
    <source>
        <dbReference type="Pfam" id="PF04413"/>
    </source>
</evidence>